<dbReference type="PANTHER" id="PTHR33572:SF3">
    <property type="entry name" value="VELVET COMPLEX SUBUNIT B"/>
    <property type="match status" value="1"/>
</dbReference>
<evidence type="ECO:0000259" key="6">
    <source>
        <dbReference type="PROSITE" id="PS51821"/>
    </source>
</evidence>
<keyword evidence="4" id="KW-0539">Nucleus</keyword>
<evidence type="ECO:0000256" key="5">
    <source>
        <dbReference type="SAM" id="MobiDB-lite"/>
    </source>
</evidence>
<dbReference type="PROSITE" id="PS51821">
    <property type="entry name" value="VELVET"/>
    <property type="match status" value="1"/>
</dbReference>
<protein>
    <recommendedName>
        <fullName evidence="6">Velvet domain-containing protein</fullName>
    </recommendedName>
</protein>
<accession>A0A433Q7X5</accession>
<evidence type="ECO:0000313" key="8">
    <source>
        <dbReference type="Proteomes" id="UP000274822"/>
    </source>
</evidence>
<dbReference type="EMBL" id="RBNJ01011752">
    <property type="protein sequence ID" value="RUS25880.1"/>
    <property type="molecule type" value="Genomic_DNA"/>
</dbReference>
<evidence type="ECO:0000256" key="2">
    <source>
        <dbReference type="ARBA" id="ARBA00023015"/>
    </source>
</evidence>
<keyword evidence="3" id="KW-0804">Transcription</keyword>
<dbReference type="InterPro" id="IPR037525">
    <property type="entry name" value="Velvet_dom"/>
</dbReference>
<sequence>MLPFRPQHSLDYVDEADQSFVARPLPPFPTGGFGMGLSEYGRPASYPFDDPVHFYYQQQHQYVKPVAPLSQGPTTAPIRTESQLFSELAAMAYTPQVRGGGGGGWGNRMRYPVDQMQFKLEVAQQPLRARMCGFGDKDRRPITPPPILQLKVYDRSGYALDVKYVRSPLVCGQVLQVVRGISLCGAPPHVCVICFQGASSQLQIAVSHGIHAILQKRYVDTSFFVVMCDLWSPDGSTETNLVVHRSANSSLPATTTSPTAVSRTTPTASPPSPNTPTPTPTMVSTRNLIGSVVSSAAKMTDPNGDLGIFFVFQDLSVRTEGTFRLRFSFMDVGS</sequence>
<dbReference type="AlphaFoldDB" id="A0A433Q7X5"/>
<organism evidence="7 8">
    <name type="scientific">Jimgerdemannia flammicorona</name>
    <dbReference type="NCBI Taxonomy" id="994334"/>
    <lineage>
        <taxon>Eukaryota</taxon>
        <taxon>Fungi</taxon>
        <taxon>Fungi incertae sedis</taxon>
        <taxon>Mucoromycota</taxon>
        <taxon>Mucoromycotina</taxon>
        <taxon>Endogonomycetes</taxon>
        <taxon>Endogonales</taxon>
        <taxon>Endogonaceae</taxon>
        <taxon>Jimgerdemannia</taxon>
    </lineage>
</organism>
<comment type="caution">
    <text evidence="7">The sequence shown here is derived from an EMBL/GenBank/DDBJ whole genome shotgun (WGS) entry which is preliminary data.</text>
</comment>
<evidence type="ECO:0000256" key="3">
    <source>
        <dbReference type="ARBA" id="ARBA00023163"/>
    </source>
</evidence>
<dbReference type="InterPro" id="IPR021740">
    <property type="entry name" value="Velvet"/>
</dbReference>
<name>A0A433Q7X5_9FUNG</name>
<dbReference type="Pfam" id="PF11754">
    <property type="entry name" value="Velvet"/>
    <property type="match status" value="1"/>
</dbReference>
<feature type="compositionally biased region" description="Pro residues" evidence="5">
    <location>
        <begin position="268"/>
        <end position="279"/>
    </location>
</feature>
<proteinExistence type="predicted"/>
<feature type="domain" description="Velvet" evidence="6">
    <location>
        <begin position="113"/>
        <end position="334"/>
    </location>
</feature>
<reference evidence="7 8" key="1">
    <citation type="journal article" date="2018" name="New Phytol.">
        <title>Phylogenomics of Endogonaceae and evolution of mycorrhizas within Mucoromycota.</title>
        <authorList>
            <person name="Chang Y."/>
            <person name="Desiro A."/>
            <person name="Na H."/>
            <person name="Sandor L."/>
            <person name="Lipzen A."/>
            <person name="Clum A."/>
            <person name="Barry K."/>
            <person name="Grigoriev I.V."/>
            <person name="Martin F.M."/>
            <person name="Stajich J.E."/>
            <person name="Smith M.E."/>
            <person name="Bonito G."/>
            <person name="Spatafora J.W."/>
        </authorList>
    </citation>
    <scope>NUCLEOTIDE SEQUENCE [LARGE SCALE GENOMIC DNA]</scope>
    <source>
        <strain evidence="7 8">AD002</strain>
    </source>
</reference>
<dbReference type="Gene3D" id="2.60.40.3960">
    <property type="entry name" value="Velvet domain"/>
    <property type="match status" value="1"/>
</dbReference>
<keyword evidence="2" id="KW-0805">Transcription regulation</keyword>
<feature type="compositionally biased region" description="Low complexity" evidence="5">
    <location>
        <begin position="249"/>
        <end position="267"/>
    </location>
</feature>
<evidence type="ECO:0000313" key="7">
    <source>
        <dbReference type="EMBL" id="RUS25880.1"/>
    </source>
</evidence>
<dbReference type="InterPro" id="IPR038491">
    <property type="entry name" value="Velvet_dom_sf"/>
</dbReference>
<dbReference type="Proteomes" id="UP000274822">
    <property type="component" value="Unassembled WGS sequence"/>
</dbReference>
<feature type="region of interest" description="Disordered" evidence="5">
    <location>
        <begin position="249"/>
        <end position="283"/>
    </location>
</feature>
<dbReference type="PANTHER" id="PTHR33572">
    <property type="entry name" value="SPORE DEVELOPMENT REGULATOR VOSA"/>
    <property type="match status" value="1"/>
</dbReference>
<gene>
    <name evidence="7" type="ORF">BC938DRAFT_471521</name>
</gene>
<keyword evidence="8" id="KW-1185">Reference proteome</keyword>
<evidence type="ECO:0000256" key="4">
    <source>
        <dbReference type="ARBA" id="ARBA00023242"/>
    </source>
</evidence>
<dbReference type="GO" id="GO:0005634">
    <property type="term" value="C:nucleus"/>
    <property type="evidence" value="ECO:0007669"/>
    <property type="project" value="UniProtKB-SubCell"/>
</dbReference>
<comment type="subcellular location">
    <subcellularLocation>
        <location evidence="1">Nucleus</location>
    </subcellularLocation>
</comment>
<evidence type="ECO:0000256" key="1">
    <source>
        <dbReference type="ARBA" id="ARBA00004123"/>
    </source>
</evidence>